<sequence length="251" mass="27906">METNSGTPCEYLLDCLVGDATEQQRKAFENHLSECSSCHTQWKEMNEVWSGLPDTVEPVEPPAELKEEVMAFVFGRNIPEQTEIVCDTPARPAVRPKIRRSKRNYSVGVAVAAVFMIACFWMYTSQSGDQSLFTTVSAQPLYVEQTYTLRSFDRSAADAQGTGWIVCQGKNKKLVVNVSGLDSTAENEAYQVWLIRNGHRQNAGTFRVDPKGSGVLIYDLPRKNGEFDSIGITREPDSEGSEPRGQKVLGN</sequence>
<evidence type="ECO:0000256" key="6">
    <source>
        <dbReference type="ARBA" id="ARBA00023136"/>
    </source>
</evidence>
<comment type="caution">
    <text evidence="12">The sequence shown here is derived from an EMBL/GenBank/DDBJ whole genome shotgun (WGS) entry which is preliminary data.</text>
</comment>
<feature type="compositionally biased region" description="Basic and acidic residues" evidence="9">
    <location>
        <begin position="234"/>
        <end position="245"/>
    </location>
</feature>
<organism evidence="12 13">
    <name type="scientific">Paenibacillus ginsengarvi</name>
    <dbReference type="NCBI Taxonomy" id="400777"/>
    <lineage>
        <taxon>Bacteria</taxon>
        <taxon>Bacillati</taxon>
        <taxon>Bacillota</taxon>
        <taxon>Bacilli</taxon>
        <taxon>Bacillales</taxon>
        <taxon>Paenibacillaceae</taxon>
        <taxon>Paenibacillus</taxon>
    </lineage>
</organism>
<dbReference type="Pfam" id="PF10099">
    <property type="entry name" value="RskA_C"/>
    <property type="match status" value="1"/>
</dbReference>
<keyword evidence="13" id="KW-1185">Reference proteome</keyword>
<dbReference type="GO" id="GO:0006417">
    <property type="term" value="P:regulation of translation"/>
    <property type="evidence" value="ECO:0007669"/>
    <property type="project" value="TreeGrafter"/>
</dbReference>
<evidence type="ECO:0000313" key="12">
    <source>
        <dbReference type="EMBL" id="RKN86802.1"/>
    </source>
</evidence>
<feature type="region of interest" description="Disordered" evidence="9">
    <location>
        <begin position="228"/>
        <end position="251"/>
    </location>
</feature>
<dbReference type="PANTHER" id="PTHR37461:SF1">
    <property type="entry name" value="ANTI-SIGMA-K FACTOR RSKA"/>
    <property type="match status" value="1"/>
</dbReference>
<evidence type="ECO:0000313" key="13">
    <source>
        <dbReference type="Proteomes" id="UP000282311"/>
    </source>
</evidence>
<dbReference type="OrthoDB" id="150725at2"/>
<evidence type="ECO:0000259" key="11">
    <source>
        <dbReference type="Pfam" id="PF10099"/>
    </source>
</evidence>
<evidence type="ECO:0000256" key="4">
    <source>
        <dbReference type="ARBA" id="ARBA00022692"/>
    </source>
</evidence>
<feature type="transmembrane region" description="Helical" evidence="10">
    <location>
        <begin position="105"/>
        <end position="123"/>
    </location>
</feature>
<dbReference type="AlphaFoldDB" id="A0A3B0CP21"/>
<gene>
    <name evidence="12" type="ORF">D7M11_02265</name>
</gene>
<protein>
    <recommendedName>
        <fullName evidence="8">Regulator of SigK</fullName>
    </recommendedName>
    <alternativeName>
        <fullName evidence="7">Sigma-K anti-sigma factor RskA</fullName>
    </alternativeName>
</protein>
<dbReference type="InterPro" id="IPR051474">
    <property type="entry name" value="Anti-sigma-K/W_factor"/>
</dbReference>
<proteinExistence type="predicted"/>
<keyword evidence="6 10" id="KW-0472">Membrane</keyword>
<dbReference type="Gene3D" id="1.10.10.1320">
    <property type="entry name" value="Anti-sigma factor, zinc-finger domain"/>
    <property type="match status" value="1"/>
</dbReference>
<feature type="domain" description="Anti-sigma K factor RskA C-terminal" evidence="11">
    <location>
        <begin position="109"/>
        <end position="244"/>
    </location>
</feature>
<evidence type="ECO:0000256" key="5">
    <source>
        <dbReference type="ARBA" id="ARBA00022989"/>
    </source>
</evidence>
<dbReference type="GO" id="GO:0016989">
    <property type="term" value="F:sigma factor antagonist activity"/>
    <property type="evidence" value="ECO:0007669"/>
    <property type="project" value="TreeGrafter"/>
</dbReference>
<dbReference type="Proteomes" id="UP000282311">
    <property type="component" value="Unassembled WGS sequence"/>
</dbReference>
<evidence type="ECO:0000256" key="2">
    <source>
        <dbReference type="ARBA" id="ARBA00004236"/>
    </source>
</evidence>
<dbReference type="EMBL" id="RBAH01000001">
    <property type="protein sequence ID" value="RKN86802.1"/>
    <property type="molecule type" value="Genomic_DNA"/>
</dbReference>
<evidence type="ECO:0000256" key="9">
    <source>
        <dbReference type="SAM" id="MobiDB-lite"/>
    </source>
</evidence>
<evidence type="ECO:0000256" key="10">
    <source>
        <dbReference type="SAM" id="Phobius"/>
    </source>
</evidence>
<comment type="subcellular location">
    <subcellularLocation>
        <location evidence="2">Cell membrane</location>
    </subcellularLocation>
    <subcellularLocation>
        <location evidence="1">Membrane</location>
        <topology evidence="1">Single-pass membrane protein</topology>
    </subcellularLocation>
</comment>
<evidence type="ECO:0000256" key="3">
    <source>
        <dbReference type="ARBA" id="ARBA00022475"/>
    </source>
</evidence>
<dbReference type="GO" id="GO:0005886">
    <property type="term" value="C:plasma membrane"/>
    <property type="evidence" value="ECO:0007669"/>
    <property type="project" value="UniProtKB-SubCell"/>
</dbReference>
<keyword evidence="3" id="KW-1003">Cell membrane</keyword>
<evidence type="ECO:0000256" key="8">
    <source>
        <dbReference type="ARBA" id="ARBA00030803"/>
    </source>
</evidence>
<dbReference type="InterPro" id="IPR041916">
    <property type="entry name" value="Anti_sigma_zinc_sf"/>
</dbReference>
<evidence type="ECO:0000256" key="1">
    <source>
        <dbReference type="ARBA" id="ARBA00004167"/>
    </source>
</evidence>
<dbReference type="PANTHER" id="PTHR37461">
    <property type="entry name" value="ANTI-SIGMA-K FACTOR RSKA"/>
    <property type="match status" value="1"/>
</dbReference>
<name>A0A3B0CP21_9BACL</name>
<accession>A0A3B0CP21</accession>
<keyword evidence="4 10" id="KW-0812">Transmembrane</keyword>
<reference evidence="12 13" key="1">
    <citation type="journal article" date="2007" name="Int. J. Syst. Evol. Microbiol.">
        <title>Paenibacillus ginsengarvi sp. nov., isolated from soil from ginseng cultivation.</title>
        <authorList>
            <person name="Yoon M.H."/>
            <person name="Ten L.N."/>
            <person name="Im W.T."/>
        </authorList>
    </citation>
    <scope>NUCLEOTIDE SEQUENCE [LARGE SCALE GENOMIC DNA]</scope>
    <source>
        <strain evidence="12 13">KCTC 13059</strain>
    </source>
</reference>
<evidence type="ECO:0000256" key="7">
    <source>
        <dbReference type="ARBA" id="ARBA00029829"/>
    </source>
</evidence>
<keyword evidence="5 10" id="KW-1133">Transmembrane helix</keyword>
<dbReference type="InterPro" id="IPR018764">
    <property type="entry name" value="RskA_C"/>
</dbReference>
<dbReference type="RefSeq" id="WP_120745509.1">
    <property type="nucleotide sequence ID" value="NZ_RBAH01000001.1"/>
</dbReference>